<reference evidence="2" key="1">
    <citation type="submission" date="2016-10" db="EMBL/GenBank/DDBJ databases">
        <authorList>
            <person name="Varghese N."/>
            <person name="Submissions S."/>
        </authorList>
    </citation>
    <scope>NUCLEOTIDE SEQUENCE [LARGE SCALE GENOMIC DNA]</scope>
    <source>
        <strain evidence="2">CGMCC 1.6444</strain>
    </source>
</reference>
<dbReference type="Proteomes" id="UP000199075">
    <property type="component" value="Unassembled WGS sequence"/>
</dbReference>
<gene>
    <name evidence="1" type="ORF">SAMN04487957_101491</name>
</gene>
<evidence type="ECO:0000313" key="1">
    <source>
        <dbReference type="EMBL" id="SDN72001.1"/>
    </source>
</evidence>
<sequence>MTIGAIPVDQRVIGIDSRRFASIEKALVELITNSDDSYGRLERAGEGVREEGASGEIRIEYERHQNGALLKVTDQAEGMSFARAASILTYGGAHSPLSRGEGEGRGFFGRGLKQAIYGLGHGWLETLHAGRHTRIELFRDANGGYLFDDGEGDRESSDGDHRRLGIVANGTRVTMVVENPLVPISHFHTLVQALADNVYLRDILERRTVSLAHLRRGRVVEESGRIRFQEPPALTLVGPERPASFVFQQREVPFTLTLKRSRGTELTLHGDDRTNGLVVLSGMAALDCQLFEFENQVGTEYLFGSVRCPALLERLAEGEAIISDEREGLNPRNAFVQAFSRAVSRLIAPHVLAEQEKLRHLARATTSRRTDHMIEHLLQRMSRAAVQDLGLTPPPAGEPREAPLLDTALRFTTPFYYRRPGHPFQVTLLVDRAQLPEGAVLAIDYALPDSFAIDAAPAQVSVEELGEEGRLTWILSGEEEGARGEINVRAGAYWAWCEIVLARHASHHSHGGVPHAPRRGPARDHGEAMFLGYEFRNLEATLDRAVYSPEERKILINTGAPTVQLYVDGRGHFRDSARLLLAELFLEVIAEELATRKLAKEGRQASVADFHATKRAIVRRYGSEIHRSFLSV</sequence>
<keyword evidence="1" id="KW-0808">Transferase</keyword>
<organism evidence="1 2">
    <name type="scientific">Halomonas shengliensis</name>
    <dbReference type="NCBI Taxonomy" id="419597"/>
    <lineage>
        <taxon>Bacteria</taxon>
        <taxon>Pseudomonadati</taxon>
        <taxon>Pseudomonadota</taxon>
        <taxon>Gammaproteobacteria</taxon>
        <taxon>Oceanospirillales</taxon>
        <taxon>Halomonadaceae</taxon>
        <taxon>Halomonas</taxon>
    </lineage>
</organism>
<dbReference type="EMBL" id="FNIV01000001">
    <property type="protein sequence ID" value="SDN72001.1"/>
    <property type="molecule type" value="Genomic_DNA"/>
</dbReference>
<dbReference type="AlphaFoldDB" id="A0A1H0DPU1"/>
<proteinExistence type="predicted"/>
<dbReference type="OrthoDB" id="2078327at2"/>
<dbReference type="RefSeq" id="WP_089676776.1">
    <property type="nucleotide sequence ID" value="NZ_FNIV01000001.1"/>
</dbReference>
<dbReference type="GO" id="GO:0016301">
    <property type="term" value="F:kinase activity"/>
    <property type="evidence" value="ECO:0007669"/>
    <property type="project" value="UniProtKB-KW"/>
</dbReference>
<dbReference type="STRING" id="419597.SAMN04487957_101491"/>
<dbReference type="SUPFAM" id="SSF55874">
    <property type="entry name" value="ATPase domain of HSP90 chaperone/DNA topoisomerase II/histidine kinase"/>
    <property type="match status" value="1"/>
</dbReference>
<evidence type="ECO:0000313" key="2">
    <source>
        <dbReference type="Proteomes" id="UP000199075"/>
    </source>
</evidence>
<dbReference type="InterPro" id="IPR036890">
    <property type="entry name" value="HATPase_C_sf"/>
</dbReference>
<keyword evidence="1" id="KW-0418">Kinase</keyword>
<accession>A0A1H0DPU1</accession>
<keyword evidence="2" id="KW-1185">Reference proteome</keyword>
<protein>
    <submittedName>
        <fullName evidence="1">Histidine kinase-, DNA gyrase B-, and HSP90-like ATPase</fullName>
    </submittedName>
</protein>
<name>A0A1H0DPU1_9GAMM</name>